<dbReference type="Proteomes" id="UP000616151">
    <property type="component" value="Unassembled WGS sequence"/>
</dbReference>
<protein>
    <submittedName>
        <fullName evidence="1">Zinc-ribbon domain-containing protein</fullName>
    </submittedName>
</protein>
<reference evidence="1" key="1">
    <citation type="submission" date="2021-01" db="EMBL/GenBank/DDBJ databases">
        <authorList>
            <person name="Sun Q."/>
        </authorList>
    </citation>
    <scope>NUCLEOTIDE SEQUENCE</scope>
    <source>
        <strain evidence="1">YIM B02566</strain>
    </source>
</reference>
<keyword evidence="2" id="KW-1185">Reference proteome</keyword>
<evidence type="ECO:0000313" key="1">
    <source>
        <dbReference type="EMBL" id="MBK1864823.1"/>
    </source>
</evidence>
<proteinExistence type="predicted"/>
<organism evidence="1 2">
    <name type="scientific">Taklimakanibacter albus</name>
    <dbReference type="NCBI Taxonomy" id="2800327"/>
    <lineage>
        <taxon>Bacteria</taxon>
        <taxon>Pseudomonadati</taxon>
        <taxon>Pseudomonadota</taxon>
        <taxon>Alphaproteobacteria</taxon>
        <taxon>Hyphomicrobiales</taxon>
        <taxon>Aestuariivirgaceae</taxon>
        <taxon>Taklimakanibacter</taxon>
    </lineage>
</organism>
<gene>
    <name evidence="1" type="ORF">JHL16_00530</name>
</gene>
<name>A0ACC5QWS5_9HYPH</name>
<sequence length="244" mass="26943">MIVACPACATRYDFPASRFSASGTMVRCAECGHNWIESRPVEVIEIAAKPIPAAASHVPAPIGEPRPDEDREIRRLTEAARLAQEEFVQAQRRRRRQLAGWGAFAAVALTPFIAAFAMPERTVRLFPASIQVFDRAGMKVNIYGLEVRRVEQQHVVVGGTRVISIKGEIVNVSDEDRKVPSLRFVLKDKEAADVYAWTLDSGIRPLRPGEMTTFTTRVASPPETAENVQIRFAHADEIGVNPGP</sequence>
<evidence type="ECO:0000313" key="2">
    <source>
        <dbReference type="Proteomes" id="UP000616151"/>
    </source>
</evidence>
<dbReference type="EMBL" id="JAENHL010000003">
    <property type="protein sequence ID" value="MBK1864823.1"/>
    <property type="molecule type" value="Genomic_DNA"/>
</dbReference>
<accession>A0ACC5QWS5</accession>
<comment type="caution">
    <text evidence="1">The sequence shown here is derived from an EMBL/GenBank/DDBJ whole genome shotgun (WGS) entry which is preliminary data.</text>
</comment>